<gene>
    <name evidence="1" type="ORF">AA15669_1332</name>
</gene>
<dbReference type="EMBL" id="BAQD01000024">
    <property type="protein sequence ID" value="GBQ07335.1"/>
    <property type="molecule type" value="Genomic_DNA"/>
</dbReference>
<evidence type="ECO:0000313" key="1">
    <source>
        <dbReference type="EMBL" id="GBQ07335.1"/>
    </source>
</evidence>
<sequence length="53" mass="6031">MRDDMVHGQHPDHAVRGTRISEECDEMFLTSDHTDKEEKGMSDALHRCFGGDV</sequence>
<reference evidence="1" key="1">
    <citation type="submission" date="2013-04" db="EMBL/GenBank/DDBJ databases">
        <title>The genome sequencing project of 58 acetic acid bacteria.</title>
        <authorList>
            <person name="Okamoto-Kainuma A."/>
            <person name="Ishikawa M."/>
            <person name="Umino S."/>
            <person name="Koizumi Y."/>
            <person name="Shiwa Y."/>
            <person name="Yoshikawa H."/>
            <person name="Matsutani M."/>
            <person name="Matsushita K."/>
        </authorList>
    </citation>
    <scope>NUCLEOTIDE SEQUENCE</scope>
    <source>
        <strain evidence="1">DSM 15669</strain>
    </source>
</reference>
<evidence type="ECO:0000313" key="2">
    <source>
        <dbReference type="Proteomes" id="UP001062901"/>
    </source>
</evidence>
<proteinExistence type="predicted"/>
<name>A0ABQ0NZE8_9PROT</name>
<comment type="caution">
    <text evidence="1">The sequence shown here is derived from an EMBL/GenBank/DDBJ whole genome shotgun (WGS) entry which is preliminary data.</text>
</comment>
<dbReference type="Proteomes" id="UP001062901">
    <property type="component" value="Unassembled WGS sequence"/>
</dbReference>
<organism evidence="1 2">
    <name type="scientific">Saccharibacter floricola DSM 15669</name>
    <dbReference type="NCBI Taxonomy" id="1123227"/>
    <lineage>
        <taxon>Bacteria</taxon>
        <taxon>Pseudomonadati</taxon>
        <taxon>Pseudomonadota</taxon>
        <taxon>Alphaproteobacteria</taxon>
        <taxon>Acetobacterales</taxon>
        <taxon>Acetobacteraceae</taxon>
        <taxon>Saccharibacter</taxon>
    </lineage>
</organism>
<keyword evidence="2" id="KW-1185">Reference proteome</keyword>
<accession>A0ABQ0NZE8</accession>
<protein>
    <submittedName>
        <fullName evidence="1">Uncharacterized protein</fullName>
    </submittedName>
</protein>